<dbReference type="RefSeq" id="WP_012596184.1">
    <property type="nucleotide sequence ID" value="NC_011726.1"/>
</dbReference>
<dbReference type="InterPro" id="IPR000073">
    <property type="entry name" value="AB_hydrolase_1"/>
</dbReference>
<dbReference type="Gene3D" id="3.40.50.1820">
    <property type="entry name" value="alpha/beta hydrolase"/>
    <property type="match status" value="1"/>
</dbReference>
<dbReference type="PRINTS" id="PR00111">
    <property type="entry name" value="ABHYDROLASE"/>
</dbReference>
<evidence type="ECO:0000313" key="3">
    <source>
        <dbReference type="EMBL" id="ACK66918.1"/>
    </source>
</evidence>
<dbReference type="HOGENOM" id="CLU_020336_13_9_3"/>
<name>B7JW73_RIPO1</name>
<dbReference type="KEGG" id="cyp:PCC8801_2922"/>
<dbReference type="PANTHER" id="PTHR43798">
    <property type="entry name" value="MONOACYLGLYCEROL LIPASE"/>
    <property type="match status" value="1"/>
</dbReference>
<evidence type="ECO:0000313" key="4">
    <source>
        <dbReference type="Proteomes" id="UP000008204"/>
    </source>
</evidence>
<organism evidence="3 4">
    <name type="scientific">Rippkaea orientalis (strain PCC 8801 / RF-1)</name>
    <name type="common">Cyanothece sp. (strain PCC 8801)</name>
    <dbReference type="NCBI Taxonomy" id="41431"/>
    <lineage>
        <taxon>Bacteria</taxon>
        <taxon>Bacillati</taxon>
        <taxon>Cyanobacteriota</taxon>
        <taxon>Cyanophyceae</taxon>
        <taxon>Oscillatoriophycideae</taxon>
        <taxon>Chroococcales</taxon>
        <taxon>Aphanothecaceae</taxon>
        <taxon>Rippkaea</taxon>
        <taxon>Rippkaea orientalis</taxon>
    </lineage>
</organism>
<dbReference type="SUPFAM" id="SSF53474">
    <property type="entry name" value="alpha/beta-Hydrolases"/>
    <property type="match status" value="1"/>
</dbReference>
<protein>
    <submittedName>
        <fullName evidence="3">Alpha/beta hydrolase fold protein</fullName>
    </submittedName>
</protein>
<dbReference type="AlphaFoldDB" id="B7JW73"/>
<proteinExistence type="predicted"/>
<dbReference type="PANTHER" id="PTHR43798:SF31">
    <property type="entry name" value="AB HYDROLASE SUPERFAMILY PROTEIN YCLE"/>
    <property type="match status" value="1"/>
</dbReference>
<dbReference type="STRING" id="41431.PCC8801_2922"/>
<evidence type="ECO:0000256" key="1">
    <source>
        <dbReference type="ARBA" id="ARBA00022801"/>
    </source>
</evidence>
<dbReference type="PRINTS" id="PR00412">
    <property type="entry name" value="EPOXHYDRLASE"/>
</dbReference>
<accession>B7JW73</accession>
<dbReference type="OrthoDB" id="252464at2"/>
<reference evidence="4" key="1">
    <citation type="journal article" date="2011" name="MBio">
        <title>Novel metabolic attributes of the genus Cyanothece, comprising a group of unicellular nitrogen-fixing Cyanobacteria.</title>
        <authorList>
            <person name="Bandyopadhyay A."/>
            <person name="Elvitigala T."/>
            <person name="Welsh E."/>
            <person name="Stockel J."/>
            <person name="Liberton M."/>
            <person name="Min H."/>
            <person name="Sherman L.A."/>
            <person name="Pakrasi H.B."/>
        </authorList>
    </citation>
    <scope>NUCLEOTIDE SEQUENCE [LARGE SCALE GENOMIC DNA]</scope>
    <source>
        <strain evidence="4">PCC 8801</strain>
    </source>
</reference>
<dbReference type="InterPro" id="IPR029058">
    <property type="entry name" value="AB_hydrolase_fold"/>
</dbReference>
<dbReference type="GO" id="GO:0016020">
    <property type="term" value="C:membrane"/>
    <property type="evidence" value="ECO:0007669"/>
    <property type="project" value="TreeGrafter"/>
</dbReference>
<dbReference type="EMBL" id="CP001287">
    <property type="protein sequence ID" value="ACK66918.1"/>
    <property type="molecule type" value="Genomic_DNA"/>
</dbReference>
<dbReference type="InterPro" id="IPR000639">
    <property type="entry name" value="Epox_hydrolase-like"/>
</dbReference>
<dbReference type="eggNOG" id="COG2267">
    <property type="taxonomic scope" value="Bacteria"/>
</dbReference>
<dbReference type="GO" id="GO:0016787">
    <property type="term" value="F:hydrolase activity"/>
    <property type="evidence" value="ECO:0007669"/>
    <property type="project" value="UniProtKB-KW"/>
</dbReference>
<sequence length="282" mass="32418">MAQTSGKINVRGVEHYYEWIGQPREKESKPIMVFIHGWAGSTRYWRKTAQALSDRYNCLLYDLRGFGRSKLPEIPVNLSYDLEEYAEDLRGLLDALNIERTYIQSHSMGASVATLFTTMYPERVERVILTCNGIFEYDERAFTAFHRFGGYVVKFRYPWFLKVPFADQLFMARFLHRPISKIDRVAFLEDFIIADYEAALGTIYTSVSKKAVETMPQKFAEIAVPTLLISGEKDIIIPAEMGRIAAELNKNINYVSIPKTAHFPMLEDESTYLATVRDFLGS</sequence>
<gene>
    <name evidence="3" type="ordered locus">PCC8801_2922</name>
</gene>
<dbReference type="Pfam" id="PF00561">
    <property type="entry name" value="Abhydrolase_1"/>
    <property type="match status" value="1"/>
</dbReference>
<evidence type="ECO:0000259" key="2">
    <source>
        <dbReference type="Pfam" id="PF00561"/>
    </source>
</evidence>
<dbReference type="Proteomes" id="UP000008204">
    <property type="component" value="Chromosome"/>
</dbReference>
<keyword evidence="4" id="KW-1185">Reference proteome</keyword>
<feature type="domain" description="AB hydrolase-1" evidence="2">
    <location>
        <begin position="30"/>
        <end position="268"/>
    </location>
</feature>
<dbReference type="InterPro" id="IPR050266">
    <property type="entry name" value="AB_hydrolase_sf"/>
</dbReference>
<keyword evidence="1 3" id="KW-0378">Hydrolase</keyword>